<feature type="transmembrane region" description="Helical" evidence="2">
    <location>
        <begin position="1104"/>
        <end position="1126"/>
    </location>
</feature>
<keyword evidence="2" id="KW-1133">Transmembrane helix</keyword>
<feature type="compositionally biased region" description="Polar residues" evidence="1">
    <location>
        <begin position="1488"/>
        <end position="1502"/>
    </location>
</feature>
<dbReference type="PROSITE" id="PS50222">
    <property type="entry name" value="EF_HAND_2"/>
    <property type="match status" value="1"/>
</dbReference>
<evidence type="ECO:0000259" key="3">
    <source>
        <dbReference type="PROSITE" id="PS50222"/>
    </source>
</evidence>
<dbReference type="PANTHER" id="PTHR11319:SF35">
    <property type="entry name" value="OUTER MEMBRANE PROTEIN PMPC-RELATED"/>
    <property type="match status" value="1"/>
</dbReference>
<evidence type="ECO:0000256" key="1">
    <source>
        <dbReference type="SAM" id="MobiDB-lite"/>
    </source>
</evidence>
<dbReference type="InterPro" id="IPR011050">
    <property type="entry name" value="Pectin_lyase_fold/virulence"/>
</dbReference>
<feature type="region of interest" description="Disordered" evidence="1">
    <location>
        <begin position="1488"/>
        <end position="1602"/>
    </location>
</feature>
<dbReference type="SUPFAM" id="SSF56436">
    <property type="entry name" value="C-type lectin-like"/>
    <property type="match status" value="1"/>
</dbReference>
<feature type="transmembrane region" description="Helical" evidence="2">
    <location>
        <begin position="1285"/>
        <end position="1310"/>
    </location>
</feature>
<keyword evidence="2" id="KW-0472">Membrane</keyword>
<feature type="domain" description="EF-hand" evidence="3">
    <location>
        <begin position="1420"/>
        <end position="1444"/>
    </location>
</feature>
<evidence type="ECO:0000313" key="4">
    <source>
        <dbReference type="EMBL" id="KAK3248723.1"/>
    </source>
</evidence>
<comment type="caution">
    <text evidence="4">The sequence shown here is derived from an EMBL/GenBank/DDBJ whole genome shotgun (WGS) entry which is preliminary data.</text>
</comment>
<dbReference type="SMART" id="SM00710">
    <property type="entry name" value="PbH1"/>
    <property type="match status" value="7"/>
</dbReference>
<feature type="transmembrane region" description="Helical" evidence="2">
    <location>
        <begin position="1218"/>
        <end position="1238"/>
    </location>
</feature>
<feature type="transmembrane region" description="Helical" evidence="2">
    <location>
        <begin position="1352"/>
        <end position="1373"/>
    </location>
</feature>
<gene>
    <name evidence="4" type="ORF">CYMTET_41822</name>
</gene>
<evidence type="ECO:0000256" key="2">
    <source>
        <dbReference type="SAM" id="Phobius"/>
    </source>
</evidence>
<name>A0AAE0F1U7_9CHLO</name>
<feature type="transmembrane region" description="Helical" evidence="2">
    <location>
        <begin position="1062"/>
        <end position="1083"/>
    </location>
</feature>
<organism evidence="4 5">
    <name type="scientific">Cymbomonas tetramitiformis</name>
    <dbReference type="NCBI Taxonomy" id="36881"/>
    <lineage>
        <taxon>Eukaryota</taxon>
        <taxon>Viridiplantae</taxon>
        <taxon>Chlorophyta</taxon>
        <taxon>Pyramimonadophyceae</taxon>
        <taxon>Pyramimonadales</taxon>
        <taxon>Pyramimonadaceae</taxon>
        <taxon>Cymbomonas</taxon>
    </lineage>
</organism>
<keyword evidence="5" id="KW-1185">Reference proteome</keyword>
<feature type="compositionally biased region" description="Basic and acidic residues" evidence="1">
    <location>
        <begin position="1543"/>
        <end position="1561"/>
    </location>
</feature>
<dbReference type="Proteomes" id="UP001190700">
    <property type="component" value="Unassembled WGS sequence"/>
</dbReference>
<keyword evidence="2" id="KW-0812">Transmembrane</keyword>
<dbReference type="PROSITE" id="PS00018">
    <property type="entry name" value="EF_HAND_1"/>
    <property type="match status" value="1"/>
</dbReference>
<dbReference type="InterPro" id="IPR002048">
    <property type="entry name" value="EF_hand_dom"/>
</dbReference>
<dbReference type="PANTHER" id="PTHR11319">
    <property type="entry name" value="G PROTEIN-COUPLED RECEPTOR-RELATED"/>
    <property type="match status" value="1"/>
</dbReference>
<accession>A0AAE0F1U7</accession>
<reference evidence="4 5" key="1">
    <citation type="journal article" date="2015" name="Genome Biol. Evol.">
        <title>Comparative Genomics of a Bacterivorous Green Alga Reveals Evolutionary Causalities and Consequences of Phago-Mixotrophic Mode of Nutrition.</title>
        <authorList>
            <person name="Burns J.A."/>
            <person name="Paasch A."/>
            <person name="Narechania A."/>
            <person name="Kim E."/>
        </authorList>
    </citation>
    <scope>NUCLEOTIDE SEQUENCE [LARGE SCALE GENOMIC DNA]</scope>
    <source>
        <strain evidence="4 5">PLY_AMNH</strain>
    </source>
</reference>
<protein>
    <recommendedName>
        <fullName evidence="3">EF-hand domain-containing protein</fullName>
    </recommendedName>
</protein>
<dbReference type="InterPro" id="IPR018247">
    <property type="entry name" value="EF_Hand_1_Ca_BS"/>
</dbReference>
<dbReference type="InterPro" id="IPR006626">
    <property type="entry name" value="PbH1"/>
</dbReference>
<dbReference type="InterPro" id="IPR016187">
    <property type="entry name" value="CTDL_fold"/>
</dbReference>
<dbReference type="SUPFAM" id="SSF51126">
    <property type="entry name" value="Pectin lyase-like"/>
    <property type="match status" value="2"/>
</dbReference>
<dbReference type="GO" id="GO:0005509">
    <property type="term" value="F:calcium ion binding"/>
    <property type="evidence" value="ECO:0007669"/>
    <property type="project" value="InterPro"/>
</dbReference>
<feature type="transmembrane region" description="Helical" evidence="2">
    <location>
        <begin position="1172"/>
        <end position="1197"/>
    </location>
</feature>
<proteinExistence type="predicted"/>
<evidence type="ECO:0000313" key="5">
    <source>
        <dbReference type="Proteomes" id="UP001190700"/>
    </source>
</evidence>
<dbReference type="EMBL" id="LGRX02027835">
    <property type="protein sequence ID" value="KAK3248723.1"/>
    <property type="molecule type" value="Genomic_DNA"/>
</dbReference>
<sequence length="1629" mass="176189">MWSTFAYPAYRQNEVNRSAKHCEELDDFSIQPIEEPEFEKAYVEAIDEICLTNDFSVCTFRVSDCELLNWSEAKQECEDIGSRLCTVHELYDICASKLQGCGLDAELVWTVDDNVYEITHNGWSEHQYCSPGQHFTTLGLKCYADSDTLSSRCANDTEKHGVTCCGDTPAYPPPSSPSPPTPKSIEQEQLWSDIEDDVMNEIILTQHVRNTYGASYPAIRRNLSIVGDCYPDICEIDALGLAGIFSVGEGGSLMLRNLQLSNAYNVSTSTGQEFKDWSGEEYHGAALSIQSCGVACVIELHDCIFENNTAVRGAAVYLNGWVGNILIVNCTFRGNSALEYGGAVFVNYIYLESTAVSYNNWFISNSAGEGGGAFASTMHLGEYHTFYNSRFEENSASIGGAVYIDEEFEGGIQAEDCVFVGNYATTRGGAVYLLGNADAIARRTLFTSNYAFFGAGALYLRGGGAHKFANSSFIGNLVTCPENEEELDAVPLYIAGAVEAHDTVTVTLTNCVLEANVVSRSTSGYAGALALRDESVAYISATSLQGNKAYAGGAMSLHDHSSAYVWSSLFQDNSATYGGGLYLSFFATAELSETIFEGNFADLDGGAMYHASDTAALRLDRCEASDNMAYGHGGAFSISGTGSLEIANTTFSYNMANNGASGFVDCTVGVVDAPCGVTLQGVHAEHNHGGATSALDLERHGYQSWASFIMWRTGGNSSQLAALCDGCTGQAEWNSGAHYGTEFANLKFLAAVSSADHIVSAWSGFDLEEVSVGLVDQLGNVMVRVGDAEATLELQLEDEDEMLDGVSLVKENSGVLSFTGLSFTGFPGVSYFPLTLSVLVSGADVSEAGFSGDTLAFTYSNDCGRDCMSFEMNVTLELHMCGDGMVLSSTNDGAWDDEHGECKLCVAVDNAFSFAIMVNDEVQVTCLAPPQNAMPLSSECLYGWSYDKIVSSQCNTVQLAKQLDSLATTYYATKLVANQGFWHSSSQSVEFHACIIPEACTGPGVYCDQDNDSCNQTAAATAVFDVDLQCAYGHSGALCAGCIDGWAQTSGGNCKECVHAPFAIAVTISTSLALLLVMIVYTIHSTTATNKKAAASMKDSGTSVVPIHSQIIKVMVTYTQVAGIIIHNIEFGMEEGVIKVFDALTLFRTSDEETPALCTYPELEGSRVYASLIYQLCTVVLVVGLIFAVWSVLYVRAKRASDTPERDRSMVKQFRRNVAGSIIVALFFLWPAVLTVVLQLHGCHRVDTGQVSADFPSSYSDYSEAVGYYLVDDMNVQCFTGTHFLWVWLLGIPMTVMWGCGIPVAFYRVLTYHKDSLHKSHIVEAYGFLYIGYEIEFYYYESVVMARKMGLLVVTIFAQPFGGTVQLLLALMVEGPMLLSHTVQRPYEDEFVDGLQAKALQTVSLSLVLAVLLFESSATEMDADGDGHVSRSEFLEFLSAMLPENKMLRSTALALGGALYWALAPKKSADGLLRQGTLHRLAVQMNLTENGNPGMDATSTKDGVSDTDSDEDFASPRAQPKTSFSAPVTGDAMPQAFSEELSINEKSRDRKSDENNREKMPSHHIVTGNVDIVDAENKAPPSDGSLASDDSDGDESNVTASEVNPAFQMHMQSTLTMSTMPSFNFFGCR</sequence>